<keyword evidence="3 5" id="KW-1133">Transmembrane helix</keyword>
<organism evidence="7 8">
    <name type="scientific">Mycolicibacterium komossense</name>
    <dbReference type="NCBI Taxonomy" id="1779"/>
    <lineage>
        <taxon>Bacteria</taxon>
        <taxon>Bacillati</taxon>
        <taxon>Actinomycetota</taxon>
        <taxon>Actinomycetes</taxon>
        <taxon>Mycobacteriales</taxon>
        <taxon>Mycobacteriaceae</taxon>
        <taxon>Mycolicibacterium</taxon>
    </lineage>
</organism>
<evidence type="ECO:0000313" key="8">
    <source>
        <dbReference type="Proteomes" id="UP001526201"/>
    </source>
</evidence>
<evidence type="ECO:0000313" key="7">
    <source>
        <dbReference type="EMBL" id="MCV7227901.1"/>
    </source>
</evidence>
<comment type="subcellular location">
    <subcellularLocation>
        <location evidence="1">Cell membrane</location>
        <topology evidence="1">Multi-pass membrane protein</topology>
    </subcellularLocation>
</comment>
<keyword evidence="4 5" id="KW-0472">Membrane</keyword>
<dbReference type="InterPro" id="IPR020846">
    <property type="entry name" value="MFS_dom"/>
</dbReference>
<dbReference type="InterPro" id="IPR036259">
    <property type="entry name" value="MFS_trans_sf"/>
</dbReference>
<evidence type="ECO:0000256" key="5">
    <source>
        <dbReference type="SAM" id="Phobius"/>
    </source>
</evidence>
<dbReference type="EMBL" id="JACKTY010000031">
    <property type="protein sequence ID" value="MCV7227901.1"/>
    <property type="molecule type" value="Genomic_DNA"/>
</dbReference>
<dbReference type="Proteomes" id="UP001526201">
    <property type="component" value="Unassembled WGS sequence"/>
</dbReference>
<dbReference type="CDD" id="cd17393">
    <property type="entry name" value="MFS_MosC_like"/>
    <property type="match status" value="1"/>
</dbReference>
<sequence length="391" mass="39448">MVTEADQLRRLVRARAAVFCLFASFGLVTATWAVHLPSVKQTTGISTSLLGVILLMLGAGALVGMQVSGKLVDRFGSGPVGVLGVAGMALALLVPLAAGTWPWAAAGAVLLGFATGTAEVGMNAAAVDVERDYGRPIMAAFHAVFSIGTVLGALLGAAGFALAAGVFATGLVIAVIALVVVGLAAVILLRRRTPSSSAQAEDAEFGDDDAPPRRRVVILGVLAFLLLMAEGSAMDWSSLHAQQHLGASPSIGSLALGGFVAAMTVVRFTIDRIVERVGPVQVVRWCASTAAAGFAIVMASPFLALTLVGWVVVGLGLSGGVPQVFTAAGNVGGGSGRVLSRVVGTGYLAVLAGPGVIGWLADCVSLNTAFALPLCGVLICAGMARAVAPRR</sequence>
<comment type="caution">
    <text evidence="7">The sequence shown here is derived from an EMBL/GenBank/DDBJ whole genome shotgun (WGS) entry which is preliminary data.</text>
</comment>
<feature type="transmembrane region" description="Helical" evidence="5">
    <location>
        <begin position="45"/>
        <end position="63"/>
    </location>
</feature>
<feature type="transmembrane region" description="Helical" evidence="5">
    <location>
        <begin position="166"/>
        <end position="189"/>
    </location>
</feature>
<feature type="transmembrane region" description="Helical" evidence="5">
    <location>
        <begin position="139"/>
        <end position="160"/>
    </location>
</feature>
<gene>
    <name evidence="7" type="ORF">H7J73_17935</name>
</gene>
<dbReference type="PROSITE" id="PS50850">
    <property type="entry name" value="MFS"/>
    <property type="match status" value="1"/>
</dbReference>
<accession>A0ABT3CEI8</accession>
<feature type="transmembrane region" description="Helical" evidence="5">
    <location>
        <begin position="366"/>
        <end position="388"/>
    </location>
</feature>
<dbReference type="InterPro" id="IPR011701">
    <property type="entry name" value="MFS"/>
</dbReference>
<evidence type="ECO:0000259" key="6">
    <source>
        <dbReference type="PROSITE" id="PS50850"/>
    </source>
</evidence>
<feature type="transmembrane region" description="Helical" evidence="5">
    <location>
        <begin position="251"/>
        <end position="270"/>
    </location>
</feature>
<keyword evidence="8" id="KW-1185">Reference proteome</keyword>
<dbReference type="RefSeq" id="WP_264068938.1">
    <property type="nucleotide sequence ID" value="NZ_JACKTY010000031.1"/>
</dbReference>
<keyword evidence="2 5" id="KW-0812">Transmembrane</keyword>
<feature type="transmembrane region" description="Helical" evidence="5">
    <location>
        <begin position="282"/>
        <end position="304"/>
    </location>
</feature>
<feature type="transmembrane region" description="Helical" evidence="5">
    <location>
        <begin position="103"/>
        <end position="127"/>
    </location>
</feature>
<protein>
    <submittedName>
        <fullName evidence="7">MFS transporter</fullName>
    </submittedName>
</protein>
<dbReference type="InterPro" id="IPR051788">
    <property type="entry name" value="MFS_Transporter"/>
</dbReference>
<evidence type="ECO:0000256" key="1">
    <source>
        <dbReference type="ARBA" id="ARBA00004651"/>
    </source>
</evidence>
<dbReference type="Pfam" id="PF07690">
    <property type="entry name" value="MFS_1"/>
    <property type="match status" value="1"/>
</dbReference>
<evidence type="ECO:0000256" key="4">
    <source>
        <dbReference type="ARBA" id="ARBA00023136"/>
    </source>
</evidence>
<feature type="transmembrane region" description="Helical" evidence="5">
    <location>
        <begin position="310"/>
        <end position="331"/>
    </location>
</feature>
<name>A0ABT3CEI8_9MYCO</name>
<feature type="transmembrane region" description="Helical" evidence="5">
    <location>
        <begin position="12"/>
        <end position="33"/>
    </location>
</feature>
<dbReference type="PANTHER" id="PTHR23514">
    <property type="entry name" value="BYPASS OF STOP CODON PROTEIN 6"/>
    <property type="match status" value="1"/>
</dbReference>
<evidence type="ECO:0000256" key="2">
    <source>
        <dbReference type="ARBA" id="ARBA00022692"/>
    </source>
</evidence>
<feature type="transmembrane region" description="Helical" evidence="5">
    <location>
        <begin position="216"/>
        <end position="239"/>
    </location>
</feature>
<dbReference type="PANTHER" id="PTHR23514:SF13">
    <property type="entry name" value="INNER MEMBRANE PROTEIN YBJJ"/>
    <property type="match status" value="1"/>
</dbReference>
<feature type="transmembrane region" description="Helical" evidence="5">
    <location>
        <begin position="338"/>
        <end position="360"/>
    </location>
</feature>
<feature type="transmembrane region" description="Helical" evidence="5">
    <location>
        <begin position="75"/>
        <end position="97"/>
    </location>
</feature>
<feature type="domain" description="Major facilitator superfamily (MFS) profile" evidence="6">
    <location>
        <begin position="1"/>
        <end position="194"/>
    </location>
</feature>
<dbReference type="Gene3D" id="1.20.1250.20">
    <property type="entry name" value="MFS general substrate transporter like domains"/>
    <property type="match status" value="2"/>
</dbReference>
<dbReference type="SUPFAM" id="SSF103473">
    <property type="entry name" value="MFS general substrate transporter"/>
    <property type="match status" value="1"/>
</dbReference>
<reference evidence="7 8" key="1">
    <citation type="journal article" date="2022" name="BMC Genomics">
        <title>Comparative genome analysis of mycobacteria focusing on tRNA and non-coding RNA.</title>
        <authorList>
            <person name="Behra P.R.K."/>
            <person name="Pettersson B.M.F."/>
            <person name="Ramesh M."/>
            <person name="Das S."/>
            <person name="Dasgupta S."/>
            <person name="Kirsebom L.A."/>
        </authorList>
    </citation>
    <scope>NUCLEOTIDE SEQUENCE [LARGE SCALE GENOMIC DNA]</scope>
    <source>
        <strain evidence="7 8">DSM 44078</strain>
    </source>
</reference>
<evidence type="ECO:0000256" key="3">
    <source>
        <dbReference type="ARBA" id="ARBA00022989"/>
    </source>
</evidence>
<proteinExistence type="predicted"/>